<dbReference type="RefSeq" id="WP_378516732.1">
    <property type="nucleotide sequence ID" value="NZ_CBCSDI010000041.1"/>
</dbReference>
<gene>
    <name evidence="2" type="ORF">ACFFJG_00910</name>
</gene>
<evidence type="ECO:0000313" key="3">
    <source>
        <dbReference type="Proteomes" id="UP001589698"/>
    </source>
</evidence>
<comment type="caution">
    <text evidence="2">The sequence shown here is derived from an EMBL/GenBank/DDBJ whole genome shotgun (WGS) entry which is preliminary data.</text>
</comment>
<protein>
    <submittedName>
        <fullName evidence="2">Uncharacterized protein</fullName>
    </submittedName>
</protein>
<keyword evidence="3" id="KW-1185">Reference proteome</keyword>
<evidence type="ECO:0000256" key="1">
    <source>
        <dbReference type="SAM" id="Phobius"/>
    </source>
</evidence>
<keyword evidence="1" id="KW-0812">Transmembrane</keyword>
<accession>A0ABV6DWB2</accession>
<dbReference type="Proteomes" id="UP001589698">
    <property type="component" value="Unassembled WGS sequence"/>
</dbReference>
<feature type="transmembrane region" description="Helical" evidence="1">
    <location>
        <begin position="41"/>
        <end position="61"/>
    </location>
</feature>
<keyword evidence="1" id="KW-1133">Transmembrane helix</keyword>
<proteinExistence type="predicted"/>
<keyword evidence="1" id="KW-0472">Membrane</keyword>
<organism evidence="2 3">
    <name type="scientific">Nocardioides zeicaulis</name>
    <dbReference type="NCBI Taxonomy" id="1776857"/>
    <lineage>
        <taxon>Bacteria</taxon>
        <taxon>Bacillati</taxon>
        <taxon>Actinomycetota</taxon>
        <taxon>Actinomycetes</taxon>
        <taxon>Propionibacteriales</taxon>
        <taxon>Nocardioidaceae</taxon>
        <taxon>Nocardioides</taxon>
    </lineage>
</organism>
<dbReference type="EMBL" id="JBHLXH010000001">
    <property type="protein sequence ID" value="MFC0221022.1"/>
    <property type="molecule type" value="Genomic_DNA"/>
</dbReference>
<reference evidence="2 3" key="1">
    <citation type="submission" date="2024-09" db="EMBL/GenBank/DDBJ databases">
        <authorList>
            <person name="Sun Q."/>
            <person name="Mori K."/>
        </authorList>
    </citation>
    <scope>NUCLEOTIDE SEQUENCE [LARGE SCALE GENOMIC DNA]</scope>
    <source>
        <strain evidence="2 3">CCM 8654</strain>
    </source>
</reference>
<feature type="transmembrane region" description="Helical" evidence="1">
    <location>
        <begin position="12"/>
        <end position="35"/>
    </location>
</feature>
<sequence length="68" mass="7317">MTTGDSSRSTRANVVWSVASGALATLFCGLAGWAIDADLDAAFLGIYGVLMTVFFFAAALWRRRRSAR</sequence>
<name>A0ABV6DWB2_9ACTN</name>
<evidence type="ECO:0000313" key="2">
    <source>
        <dbReference type="EMBL" id="MFC0221022.1"/>
    </source>
</evidence>